<dbReference type="InterPro" id="IPR035938">
    <property type="entry name" value="Hemerythrin-like_sf"/>
</dbReference>
<name>B3E2N3_TRIL1</name>
<dbReference type="KEGG" id="glo:Glov_1974"/>
<protein>
    <submittedName>
        <fullName evidence="5">Hemerythrin-like metal-binding protein</fullName>
    </submittedName>
</protein>
<dbReference type="NCBIfam" id="TIGR02481">
    <property type="entry name" value="hemeryth_dom"/>
    <property type="match status" value="1"/>
</dbReference>
<proteinExistence type="inferred from homology"/>
<evidence type="ECO:0000256" key="3">
    <source>
        <dbReference type="ARBA" id="ARBA00023004"/>
    </source>
</evidence>
<dbReference type="InterPro" id="IPR012312">
    <property type="entry name" value="Hemerythrin-like"/>
</dbReference>
<feature type="domain" description="Hemerythrin-like" evidence="4">
    <location>
        <begin position="15"/>
        <end position="127"/>
    </location>
</feature>
<dbReference type="EMBL" id="CP001089">
    <property type="protein sequence ID" value="ACD95690.1"/>
    <property type="molecule type" value="Genomic_DNA"/>
</dbReference>
<evidence type="ECO:0000313" key="6">
    <source>
        <dbReference type="Proteomes" id="UP000002420"/>
    </source>
</evidence>
<comment type="similarity">
    <text evidence="1">Belongs to the hemerythrin family.</text>
</comment>
<dbReference type="Pfam" id="PF01814">
    <property type="entry name" value="Hemerythrin"/>
    <property type="match status" value="1"/>
</dbReference>
<organism evidence="5 6">
    <name type="scientific">Trichlorobacter lovleyi (strain ATCC BAA-1151 / DSM 17278 / SZ)</name>
    <name type="common">Geobacter lovleyi</name>
    <dbReference type="NCBI Taxonomy" id="398767"/>
    <lineage>
        <taxon>Bacteria</taxon>
        <taxon>Pseudomonadati</taxon>
        <taxon>Thermodesulfobacteriota</taxon>
        <taxon>Desulfuromonadia</taxon>
        <taxon>Geobacterales</taxon>
        <taxon>Geobacteraceae</taxon>
        <taxon>Trichlorobacter</taxon>
    </lineage>
</organism>
<dbReference type="OrthoDB" id="9774644at2"/>
<dbReference type="NCBIfam" id="NF033749">
    <property type="entry name" value="bact_hemeryth"/>
    <property type="match status" value="1"/>
</dbReference>
<evidence type="ECO:0000259" key="4">
    <source>
        <dbReference type="Pfam" id="PF01814"/>
    </source>
</evidence>
<gene>
    <name evidence="5" type="ordered locus">Glov_1974</name>
</gene>
<dbReference type="Proteomes" id="UP000002420">
    <property type="component" value="Chromosome"/>
</dbReference>
<keyword evidence="2" id="KW-0479">Metal-binding</keyword>
<dbReference type="CDD" id="cd12107">
    <property type="entry name" value="Hemerythrin"/>
    <property type="match status" value="1"/>
</dbReference>
<dbReference type="SUPFAM" id="SSF47188">
    <property type="entry name" value="Hemerythrin-like"/>
    <property type="match status" value="1"/>
</dbReference>
<reference evidence="5 6" key="1">
    <citation type="submission" date="2008-05" db="EMBL/GenBank/DDBJ databases">
        <title>Complete sequence of chromosome of Geobacter lovleyi SZ.</title>
        <authorList>
            <consortium name="US DOE Joint Genome Institute"/>
            <person name="Lucas S."/>
            <person name="Copeland A."/>
            <person name="Lapidus A."/>
            <person name="Glavina del Rio T."/>
            <person name="Dalin E."/>
            <person name="Tice H."/>
            <person name="Bruce D."/>
            <person name="Goodwin L."/>
            <person name="Pitluck S."/>
            <person name="Chertkov O."/>
            <person name="Meincke L."/>
            <person name="Brettin T."/>
            <person name="Detter J.C."/>
            <person name="Han C."/>
            <person name="Tapia R."/>
            <person name="Kuske C.R."/>
            <person name="Schmutz J."/>
            <person name="Larimer F."/>
            <person name="Land M."/>
            <person name="Hauser L."/>
            <person name="Kyrpides N."/>
            <person name="Mikhailova N."/>
            <person name="Sung Y."/>
            <person name="Fletcher K.E."/>
            <person name="Ritalahti K.M."/>
            <person name="Loeffler F.E."/>
            <person name="Richardson P."/>
        </authorList>
    </citation>
    <scope>NUCLEOTIDE SEQUENCE [LARGE SCALE GENOMIC DNA]</scope>
    <source>
        <strain evidence="6">ATCC BAA-1151 / DSM 17278 / SZ</strain>
    </source>
</reference>
<dbReference type="AlphaFoldDB" id="B3E2N3"/>
<sequence>MGIYWRKELEIGVIEIDKQHQSLVESFNAFLLACRNGKGSSELLELLKFLDEYALHHFHTEEAIQKAAAYPEYESHRLQHLGFTKKIKDLKEQLTLNEPPQINHLIATNTVLLDWFIKHISGSDSHFGRHLVETCYFADSGSQQSDP</sequence>
<accession>B3E2N3</accession>
<dbReference type="STRING" id="398767.Glov_1974"/>
<dbReference type="GO" id="GO:0046872">
    <property type="term" value="F:metal ion binding"/>
    <property type="evidence" value="ECO:0007669"/>
    <property type="project" value="UniProtKB-KW"/>
</dbReference>
<evidence type="ECO:0000256" key="1">
    <source>
        <dbReference type="ARBA" id="ARBA00010587"/>
    </source>
</evidence>
<dbReference type="InterPro" id="IPR050669">
    <property type="entry name" value="Hemerythrin"/>
</dbReference>
<keyword evidence="6" id="KW-1185">Reference proteome</keyword>
<keyword evidence="3" id="KW-0408">Iron</keyword>
<dbReference type="RefSeq" id="WP_012470029.1">
    <property type="nucleotide sequence ID" value="NC_010814.1"/>
</dbReference>
<evidence type="ECO:0000256" key="2">
    <source>
        <dbReference type="ARBA" id="ARBA00022723"/>
    </source>
</evidence>
<dbReference type="PANTHER" id="PTHR37164">
    <property type="entry name" value="BACTERIOHEMERYTHRIN"/>
    <property type="match status" value="1"/>
</dbReference>
<dbReference type="PANTHER" id="PTHR37164:SF1">
    <property type="entry name" value="BACTERIOHEMERYTHRIN"/>
    <property type="match status" value="1"/>
</dbReference>
<dbReference type="Gene3D" id="1.20.120.50">
    <property type="entry name" value="Hemerythrin-like"/>
    <property type="match status" value="1"/>
</dbReference>
<evidence type="ECO:0000313" key="5">
    <source>
        <dbReference type="EMBL" id="ACD95690.1"/>
    </source>
</evidence>
<dbReference type="InterPro" id="IPR012827">
    <property type="entry name" value="Hemerythrin_metal-bd"/>
</dbReference>
<dbReference type="eggNOG" id="COG2703">
    <property type="taxonomic scope" value="Bacteria"/>
</dbReference>
<dbReference type="HOGENOM" id="CLU_086902_3_1_7"/>